<dbReference type="AlphaFoldDB" id="B4SKU0"/>
<dbReference type="EMBL" id="CP001111">
    <property type="protein sequence ID" value="ACF50438.1"/>
    <property type="molecule type" value="Genomic_DNA"/>
</dbReference>
<dbReference type="HOGENOM" id="CLU_2669552_0_0_6"/>
<name>B4SKU0_STRM5</name>
<dbReference type="Proteomes" id="UP000001867">
    <property type="component" value="Chromosome"/>
</dbReference>
<dbReference type="STRING" id="391008.Smal_0733"/>
<dbReference type="PROSITE" id="PS51257">
    <property type="entry name" value="PROKAR_LIPOPROTEIN"/>
    <property type="match status" value="1"/>
</dbReference>
<proteinExistence type="predicted"/>
<evidence type="ECO:0000256" key="1">
    <source>
        <dbReference type="SAM" id="SignalP"/>
    </source>
</evidence>
<reference evidence="2 3" key="1">
    <citation type="submission" date="2008-06" db="EMBL/GenBank/DDBJ databases">
        <title>Complete sequence of Stenotrophomonas maltophilia R551-3.</title>
        <authorList>
            <consortium name="US DOE Joint Genome Institute"/>
            <person name="Lucas S."/>
            <person name="Copeland A."/>
            <person name="Lapidus A."/>
            <person name="Glavina del Rio T."/>
            <person name="Dalin E."/>
            <person name="Tice H."/>
            <person name="Pitluck S."/>
            <person name="Chain P."/>
            <person name="Malfatti S."/>
            <person name="Shin M."/>
            <person name="Vergez L."/>
            <person name="Lang D."/>
            <person name="Schmutz J."/>
            <person name="Larimer F."/>
            <person name="Land M."/>
            <person name="Hauser L."/>
            <person name="Kyrpides N."/>
            <person name="Mikhailova N."/>
            <person name="Taghavi S."/>
            <person name="Monchy S."/>
            <person name="Newman L."/>
            <person name="Vangronsveld J."/>
            <person name="van der Lelie D."/>
            <person name="Richardson P."/>
        </authorList>
    </citation>
    <scope>NUCLEOTIDE SEQUENCE [LARGE SCALE GENOMIC DNA]</scope>
    <source>
        <strain evidence="2 3">R551-3</strain>
    </source>
</reference>
<feature type="signal peptide" evidence="1">
    <location>
        <begin position="1"/>
        <end position="27"/>
    </location>
</feature>
<accession>B4SKU0</accession>
<evidence type="ECO:0008006" key="4">
    <source>
        <dbReference type="Google" id="ProtNLM"/>
    </source>
</evidence>
<dbReference type="KEGG" id="smt:Smal_0733"/>
<gene>
    <name evidence="2" type="ordered locus">Smal_0733</name>
</gene>
<evidence type="ECO:0000313" key="2">
    <source>
        <dbReference type="EMBL" id="ACF50438.1"/>
    </source>
</evidence>
<sequence precursor="true">MQGPRIRCFARLLACLMLPAFVSGCFSCSGSGGWERVVNPVCREGYLPSVATATVAAPSAASAPAEGAADGNAPR</sequence>
<organism evidence="2 3">
    <name type="scientific">Stenotrophomonas maltophilia (strain R551-3)</name>
    <dbReference type="NCBI Taxonomy" id="391008"/>
    <lineage>
        <taxon>Bacteria</taxon>
        <taxon>Pseudomonadati</taxon>
        <taxon>Pseudomonadota</taxon>
        <taxon>Gammaproteobacteria</taxon>
        <taxon>Lysobacterales</taxon>
        <taxon>Lysobacteraceae</taxon>
        <taxon>Stenotrophomonas</taxon>
        <taxon>Stenotrophomonas maltophilia group</taxon>
    </lineage>
</organism>
<keyword evidence="1" id="KW-0732">Signal</keyword>
<feature type="chain" id="PRO_5002823044" description="Lipoprotein" evidence="1">
    <location>
        <begin position="28"/>
        <end position="75"/>
    </location>
</feature>
<protein>
    <recommendedName>
        <fullName evidence="4">Lipoprotein</fullName>
    </recommendedName>
</protein>
<evidence type="ECO:0000313" key="3">
    <source>
        <dbReference type="Proteomes" id="UP000001867"/>
    </source>
</evidence>